<evidence type="ECO:0000313" key="3">
    <source>
        <dbReference type="EMBL" id="OJZ76144.1"/>
    </source>
</evidence>
<sequence length="131" mass="14778">MRILPGLDELNHQFWTSGAEGVLRLQKCLSCERLIHPPTLRCPHDHGETEFVAVSGRGRVESWTVNIHPWIPGLTPPYIVALVTPIEDHRVRIITNLINVDPADITTSMPVRVVFEPGDGEIFIPVFEPER</sequence>
<accession>A0A1Q4I2E1</accession>
<keyword evidence="4" id="KW-1185">Reference proteome</keyword>
<keyword evidence="3" id="KW-0238">DNA-binding</keyword>
<dbReference type="Gene3D" id="6.10.30.10">
    <property type="match status" value="1"/>
</dbReference>
<dbReference type="InterPro" id="IPR052513">
    <property type="entry name" value="Thioester_dehydratase-like"/>
</dbReference>
<dbReference type="Pfam" id="PF12172">
    <property type="entry name" value="zf-ChsH2"/>
    <property type="match status" value="1"/>
</dbReference>
<evidence type="ECO:0000313" key="4">
    <source>
        <dbReference type="Proteomes" id="UP000186438"/>
    </source>
</evidence>
<gene>
    <name evidence="3" type="ORF">BRW65_01560</name>
</gene>
<dbReference type="InterPro" id="IPR002878">
    <property type="entry name" value="ChsH2_C"/>
</dbReference>
<dbReference type="OrthoDB" id="7470921at2"/>
<dbReference type="PANTHER" id="PTHR34075:SF5">
    <property type="entry name" value="BLR3430 PROTEIN"/>
    <property type="match status" value="1"/>
</dbReference>
<dbReference type="Proteomes" id="UP000186438">
    <property type="component" value="Unassembled WGS sequence"/>
</dbReference>
<name>A0A1Q4I2E1_9MYCO</name>
<comment type="caution">
    <text evidence="3">The sequence shown here is derived from an EMBL/GenBank/DDBJ whole genome shotgun (WGS) entry which is preliminary data.</text>
</comment>
<organism evidence="3 4">
    <name type="scientific">Mycobacterium paraffinicum</name>
    <dbReference type="NCBI Taxonomy" id="53378"/>
    <lineage>
        <taxon>Bacteria</taxon>
        <taxon>Bacillati</taxon>
        <taxon>Actinomycetota</taxon>
        <taxon>Actinomycetes</taxon>
        <taxon>Mycobacteriales</taxon>
        <taxon>Mycobacteriaceae</taxon>
        <taxon>Mycobacterium</taxon>
    </lineage>
</organism>
<evidence type="ECO:0000259" key="1">
    <source>
        <dbReference type="Pfam" id="PF01796"/>
    </source>
</evidence>
<dbReference type="Pfam" id="PF01796">
    <property type="entry name" value="OB_ChsH2_C"/>
    <property type="match status" value="1"/>
</dbReference>
<dbReference type="EMBL" id="MPNT01000001">
    <property type="protein sequence ID" value="OJZ76144.1"/>
    <property type="molecule type" value="Genomic_DNA"/>
</dbReference>
<feature type="domain" description="ChsH2 rubredoxin-like zinc ribbon" evidence="2">
    <location>
        <begin position="15"/>
        <end position="48"/>
    </location>
</feature>
<feature type="domain" description="ChsH2 C-terminal OB-fold" evidence="1">
    <location>
        <begin position="52"/>
        <end position="116"/>
    </location>
</feature>
<dbReference type="PANTHER" id="PTHR34075">
    <property type="entry name" value="BLR3430 PROTEIN"/>
    <property type="match status" value="1"/>
</dbReference>
<proteinExistence type="predicted"/>
<protein>
    <submittedName>
        <fullName evidence="3">DNA-binding protein</fullName>
    </submittedName>
</protein>
<dbReference type="STRING" id="53378.BRW65_01560"/>
<dbReference type="InterPro" id="IPR022002">
    <property type="entry name" value="ChsH2_Znr"/>
</dbReference>
<dbReference type="InterPro" id="IPR012340">
    <property type="entry name" value="NA-bd_OB-fold"/>
</dbReference>
<evidence type="ECO:0000259" key="2">
    <source>
        <dbReference type="Pfam" id="PF12172"/>
    </source>
</evidence>
<dbReference type="AlphaFoldDB" id="A0A1Q4I2E1"/>
<dbReference type="GO" id="GO:0003677">
    <property type="term" value="F:DNA binding"/>
    <property type="evidence" value="ECO:0007669"/>
    <property type="project" value="UniProtKB-KW"/>
</dbReference>
<dbReference type="SUPFAM" id="SSF50249">
    <property type="entry name" value="Nucleic acid-binding proteins"/>
    <property type="match status" value="1"/>
</dbReference>
<reference evidence="3 4" key="1">
    <citation type="submission" date="2016-11" db="EMBL/GenBank/DDBJ databases">
        <title>Genome sequences of unsequenced Mycobacteria.</title>
        <authorList>
            <person name="Greninger A.L."/>
            <person name="Fang F."/>
            <person name="Jerome K.R."/>
        </authorList>
    </citation>
    <scope>NUCLEOTIDE SEQUENCE [LARGE SCALE GENOMIC DNA]</scope>
    <source>
        <strain evidence="3 4">M11</strain>
    </source>
</reference>